<dbReference type="OrthoDB" id="3255669at2"/>
<proteinExistence type="predicted"/>
<dbReference type="Proteomes" id="UP000315395">
    <property type="component" value="Chromosome"/>
</dbReference>
<sequence length="185" mass="20282">MRSPTGRARHQICDASAVRVATRAVETDATPPAIFVWLCQLRRAPYSYDWIDNFGRRSPRVADTSLTELAVGQSVMTIFTLTNFVRDESLTLVMKAGWPTRVFGALTVHYTITGLSSSCSVLRADLVLAPLRRAPLGRLLDRLHGNLLAWGDLLMMRKQLHVLTTLAEGTSSAAGAHARPTDGHS</sequence>
<reference evidence="1 2" key="1">
    <citation type="submission" date="2019-07" db="EMBL/GenBank/DDBJ databases">
        <title>complete genome sequencing of Ornithinimicrobium sp. H23M54.</title>
        <authorList>
            <person name="Bae J.-W."/>
            <person name="Lee S.-Y."/>
        </authorList>
    </citation>
    <scope>NUCLEOTIDE SEQUENCE [LARGE SCALE GENOMIC DNA]</scope>
    <source>
        <strain evidence="1 2">H23M54</strain>
    </source>
</reference>
<keyword evidence="2" id="KW-1185">Reference proteome</keyword>
<dbReference type="EMBL" id="CP041616">
    <property type="protein sequence ID" value="QDO90139.1"/>
    <property type="molecule type" value="Genomic_DNA"/>
</dbReference>
<name>A0A516GF41_9MICO</name>
<dbReference type="KEGG" id="orz:FNH13_00050"/>
<protein>
    <recommendedName>
        <fullName evidence="3">SRPBCC family protein</fullName>
    </recommendedName>
</protein>
<evidence type="ECO:0000313" key="1">
    <source>
        <dbReference type="EMBL" id="QDO90139.1"/>
    </source>
</evidence>
<evidence type="ECO:0008006" key="3">
    <source>
        <dbReference type="Google" id="ProtNLM"/>
    </source>
</evidence>
<dbReference type="AlphaFoldDB" id="A0A516GF41"/>
<accession>A0A516GF41</accession>
<gene>
    <name evidence="1" type="ORF">FNH13_00050</name>
</gene>
<evidence type="ECO:0000313" key="2">
    <source>
        <dbReference type="Proteomes" id="UP000315395"/>
    </source>
</evidence>
<organism evidence="1 2">
    <name type="scientific">Ornithinimicrobium ciconiae</name>
    <dbReference type="NCBI Taxonomy" id="2594265"/>
    <lineage>
        <taxon>Bacteria</taxon>
        <taxon>Bacillati</taxon>
        <taxon>Actinomycetota</taxon>
        <taxon>Actinomycetes</taxon>
        <taxon>Micrococcales</taxon>
        <taxon>Ornithinimicrobiaceae</taxon>
        <taxon>Ornithinimicrobium</taxon>
    </lineage>
</organism>